<keyword evidence="2" id="KW-1185">Reference proteome</keyword>
<dbReference type="AlphaFoldDB" id="A0AAF0QI09"/>
<sequence length="84" mass="9247">MNLLKFLGWGPGAMRLPERPKLTSEVLGLALRALQSAKDAKTSLLSPTSSCMFLGIISMFHSCFRHSKVRLTIKNPSITCDQTP</sequence>
<gene>
    <name evidence="1" type="ORF">MTR67_013669</name>
</gene>
<reference evidence="1" key="1">
    <citation type="submission" date="2023-08" db="EMBL/GenBank/DDBJ databases">
        <title>A de novo genome assembly of Solanum verrucosum Schlechtendal, a Mexican diploid species geographically isolated from the other diploid A-genome species in potato relatives.</title>
        <authorList>
            <person name="Hosaka K."/>
        </authorList>
    </citation>
    <scope>NUCLEOTIDE SEQUENCE</scope>
    <source>
        <tissue evidence="1">Young leaves</tissue>
    </source>
</reference>
<proteinExistence type="predicted"/>
<evidence type="ECO:0000313" key="2">
    <source>
        <dbReference type="Proteomes" id="UP001234989"/>
    </source>
</evidence>
<organism evidence="1 2">
    <name type="scientific">Solanum verrucosum</name>
    <dbReference type="NCBI Taxonomy" id="315347"/>
    <lineage>
        <taxon>Eukaryota</taxon>
        <taxon>Viridiplantae</taxon>
        <taxon>Streptophyta</taxon>
        <taxon>Embryophyta</taxon>
        <taxon>Tracheophyta</taxon>
        <taxon>Spermatophyta</taxon>
        <taxon>Magnoliopsida</taxon>
        <taxon>eudicotyledons</taxon>
        <taxon>Gunneridae</taxon>
        <taxon>Pentapetalae</taxon>
        <taxon>asterids</taxon>
        <taxon>lamiids</taxon>
        <taxon>Solanales</taxon>
        <taxon>Solanaceae</taxon>
        <taxon>Solanoideae</taxon>
        <taxon>Solaneae</taxon>
        <taxon>Solanum</taxon>
    </lineage>
</organism>
<dbReference type="EMBL" id="CP133614">
    <property type="protein sequence ID" value="WMV20284.1"/>
    <property type="molecule type" value="Genomic_DNA"/>
</dbReference>
<protein>
    <submittedName>
        <fullName evidence="1">Uncharacterized protein</fullName>
    </submittedName>
</protein>
<evidence type="ECO:0000313" key="1">
    <source>
        <dbReference type="EMBL" id="WMV20284.1"/>
    </source>
</evidence>
<dbReference type="Proteomes" id="UP001234989">
    <property type="component" value="Chromosome 3"/>
</dbReference>
<accession>A0AAF0QI09</accession>
<name>A0AAF0QI09_SOLVR</name>